<dbReference type="InterPro" id="IPR018365">
    <property type="entry name" value="Cell_cycle_FtsW-rel_CS"/>
</dbReference>
<dbReference type="PANTHER" id="PTHR30474:SF1">
    <property type="entry name" value="PEPTIDOGLYCAN GLYCOSYLTRANSFERASE MRDB"/>
    <property type="match status" value="1"/>
</dbReference>
<evidence type="ECO:0000256" key="2">
    <source>
        <dbReference type="ARBA" id="ARBA00022692"/>
    </source>
</evidence>
<dbReference type="Proteomes" id="UP000093186">
    <property type="component" value="Unassembled WGS sequence"/>
</dbReference>
<feature type="transmembrane region" description="Helical" evidence="8">
    <location>
        <begin position="238"/>
        <end position="257"/>
    </location>
</feature>
<proteinExistence type="predicted"/>
<dbReference type="NCBIfam" id="NF037961">
    <property type="entry name" value="RodA_shape"/>
    <property type="match status" value="1"/>
</dbReference>
<gene>
    <name evidence="9" type="ORF">BA195_00320</name>
</gene>
<keyword evidence="3" id="KW-0133">Cell shape</keyword>
<keyword evidence="5 8" id="KW-0472">Membrane</keyword>
<reference evidence="9 10" key="1">
    <citation type="submission" date="2016-06" db="EMBL/GenBank/DDBJ databases">
        <title>Draft Genome Sequence of Tenacibaculum soleae UCD-KL19.</title>
        <authorList>
            <person name="Eisen J.A."/>
            <person name="Coil D.A."/>
            <person name="Lujan K.M."/>
        </authorList>
    </citation>
    <scope>NUCLEOTIDE SEQUENCE [LARGE SCALE GENOMIC DNA]</scope>
    <source>
        <strain evidence="9 10">UCD-KL19</strain>
    </source>
</reference>
<dbReference type="InterPro" id="IPR001182">
    <property type="entry name" value="FtsW/RodA"/>
</dbReference>
<evidence type="ECO:0000256" key="3">
    <source>
        <dbReference type="ARBA" id="ARBA00022960"/>
    </source>
</evidence>
<dbReference type="Pfam" id="PF01098">
    <property type="entry name" value="FTSW_RODA_SPOVE"/>
    <property type="match status" value="1"/>
</dbReference>
<sequence length="425" mass="48520">MRQERNNIFEGIDWLLVLLYILLVGFGWMNIYASSSTDETRAVFDFSTKYGKQLIFIALTIPLIILILFFNSKFYEQFASVLYIISLVLLAGVLVFGRKINGATSWYNFGGISLQPSEFAKVFTALALAKLMSDRQYNLKLIKNQIKTFVVMFLPAFFIALQPDMGSVLIYFAFFFVLNREGLSLGYLLFGASSIILFILTIYFGAKWILISCLFIITLTSIYGLYKNKRFLRFNALKIIALYLFTSIFIFGIGYTYDNILEPHQKDRFDILLGKTTDLKNKGYNTYQSELTISSGGLLGKGFLQGDRTQGKFVPEQETDYIYSTVGEEWGFLGSATVIILFTLLLYRIIYLSEKQTNKFSRIYGYGIASIIFFHLVVNVGMVIGLLPTIGIPLPFFSYGGSSLWGFTVLLFIFIRLDAHKKYDW</sequence>
<dbReference type="OrthoDB" id="9768187at2"/>
<accession>A0A1B9Y0A6</accession>
<evidence type="ECO:0000256" key="1">
    <source>
        <dbReference type="ARBA" id="ARBA00004141"/>
    </source>
</evidence>
<evidence type="ECO:0000256" key="6">
    <source>
        <dbReference type="ARBA" id="ARBA00032370"/>
    </source>
</evidence>
<evidence type="ECO:0000256" key="5">
    <source>
        <dbReference type="ARBA" id="ARBA00023136"/>
    </source>
</evidence>
<dbReference type="STRING" id="447689.BA195_00320"/>
<evidence type="ECO:0000313" key="10">
    <source>
        <dbReference type="Proteomes" id="UP000093186"/>
    </source>
</evidence>
<comment type="caution">
    <text evidence="9">The sequence shown here is derived from an EMBL/GenBank/DDBJ whole genome shotgun (WGS) entry which is preliminary data.</text>
</comment>
<keyword evidence="2 8" id="KW-0812">Transmembrane</keyword>
<dbReference type="GO" id="GO:0051301">
    <property type="term" value="P:cell division"/>
    <property type="evidence" value="ECO:0007669"/>
    <property type="project" value="InterPro"/>
</dbReference>
<feature type="transmembrane region" description="Helical" evidence="8">
    <location>
        <begin position="12"/>
        <end position="33"/>
    </location>
</feature>
<dbReference type="PANTHER" id="PTHR30474">
    <property type="entry name" value="CELL CYCLE PROTEIN"/>
    <property type="match status" value="1"/>
</dbReference>
<dbReference type="GO" id="GO:0005886">
    <property type="term" value="C:plasma membrane"/>
    <property type="evidence" value="ECO:0007669"/>
    <property type="project" value="TreeGrafter"/>
</dbReference>
<evidence type="ECO:0000256" key="7">
    <source>
        <dbReference type="ARBA" id="ARBA00033270"/>
    </source>
</evidence>
<evidence type="ECO:0000256" key="8">
    <source>
        <dbReference type="SAM" id="Phobius"/>
    </source>
</evidence>
<dbReference type="EMBL" id="MAKX01000001">
    <property type="protein sequence ID" value="OCK43186.1"/>
    <property type="molecule type" value="Genomic_DNA"/>
</dbReference>
<feature type="transmembrane region" description="Helical" evidence="8">
    <location>
        <begin position="185"/>
        <end position="203"/>
    </location>
</feature>
<comment type="subcellular location">
    <subcellularLocation>
        <location evidence="1">Membrane</location>
        <topology evidence="1">Multi-pass membrane protein</topology>
    </subcellularLocation>
</comment>
<dbReference type="GO" id="GO:0032153">
    <property type="term" value="C:cell division site"/>
    <property type="evidence" value="ECO:0007669"/>
    <property type="project" value="TreeGrafter"/>
</dbReference>
<protein>
    <recommendedName>
        <fullName evidence="7">Cell wall polymerase</fullName>
    </recommendedName>
    <alternativeName>
        <fullName evidence="6">Peptidoglycan polymerase</fullName>
    </alternativeName>
</protein>
<dbReference type="PROSITE" id="PS00428">
    <property type="entry name" value="FTSW_RODA_SPOVE"/>
    <property type="match status" value="1"/>
</dbReference>
<dbReference type="GO" id="GO:0015648">
    <property type="term" value="F:lipid-linked peptidoglycan transporter activity"/>
    <property type="evidence" value="ECO:0007669"/>
    <property type="project" value="TreeGrafter"/>
</dbReference>
<evidence type="ECO:0000313" key="9">
    <source>
        <dbReference type="EMBL" id="OCK43186.1"/>
    </source>
</evidence>
<feature type="transmembrane region" description="Helical" evidence="8">
    <location>
        <begin position="149"/>
        <end position="178"/>
    </location>
</feature>
<feature type="transmembrane region" description="Helical" evidence="8">
    <location>
        <begin position="396"/>
        <end position="415"/>
    </location>
</feature>
<feature type="transmembrane region" description="Helical" evidence="8">
    <location>
        <begin position="78"/>
        <end position="97"/>
    </location>
</feature>
<dbReference type="RefSeq" id="WP_068701284.1">
    <property type="nucleotide sequence ID" value="NZ_MAKX01000001.1"/>
</dbReference>
<organism evidence="9 10">
    <name type="scientific">Tenacibaculum soleae</name>
    <dbReference type="NCBI Taxonomy" id="447689"/>
    <lineage>
        <taxon>Bacteria</taxon>
        <taxon>Pseudomonadati</taxon>
        <taxon>Bacteroidota</taxon>
        <taxon>Flavobacteriia</taxon>
        <taxon>Flavobacteriales</taxon>
        <taxon>Flavobacteriaceae</taxon>
        <taxon>Tenacibaculum</taxon>
    </lineage>
</organism>
<feature type="transmembrane region" description="Helical" evidence="8">
    <location>
        <begin position="330"/>
        <end position="351"/>
    </location>
</feature>
<feature type="transmembrane region" description="Helical" evidence="8">
    <location>
        <begin position="209"/>
        <end position="226"/>
    </location>
</feature>
<dbReference type="AlphaFoldDB" id="A0A1B9Y0A6"/>
<evidence type="ECO:0000256" key="4">
    <source>
        <dbReference type="ARBA" id="ARBA00022989"/>
    </source>
</evidence>
<keyword evidence="4 8" id="KW-1133">Transmembrane helix</keyword>
<feature type="transmembrane region" description="Helical" evidence="8">
    <location>
        <begin position="53"/>
        <end position="71"/>
    </location>
</feature>
<dbReference type="GO" id="GO:0008360">
    <property type="term" value="P:regulation of cell shape"/>
    <property type="evidence" value="ECO:0007669"/>
    <property type="project" value="UniProtKB-KW"/>
</dbReference>
<name>A0A1B9Y0A6_9FLAO</name>
<keyword evidence="10" id="KW-1185">Reference proteome</keyword>
<feature type="transmembrane region" description="Helical" evidence="8">
    <location>
        <begin position="363"/>
        <end position="390"/>
    </location>
</feature>